<dbReference type="GO" id="GO:0009986">
    <property type="term" value="C:cell surface"/>
    <property type="evidence" value="ECO:0007669"/>
    <property type="project" value="UniProtKB-SubCell"/>
</dbReference>
<dbReference type="PANTHER" id="PTHR30093">
    <property type="entry name" value="GENERAL SECRETION PATHWAY PROTEIN G"/>
    <property type="match status" value="1"/>
</dbReference>
<dbReference type="NCBIfam" id="NF040999">
    <property type="entry name" value="pilin_ComGC"/>
    <property type="match status" value="1"/>
</dbReference>
<evidence type="ECO:0000256" key="2">
    <source>
        <dbReference type="ARBA" id="ARBA00004241"/>
    </source>
</evidence>
<keyword evidence="8 10" id="KW-0178">Competence</keyword>
<dbReference type="EMBL" id="NPCC01000005">
    <property type="protein sequence ID" value="PAE90399.1"/>
    <property type="molecule type" value="Genomic_DNA"/>
</dbReference>
<keyword evidence="3 10" id="KW-1003">Cell membrane</keyword>
<evidence type="ECO:0000256" key="6">
    <source>
        <dbReference type="ARBA" id="ARBA00022989"/>
    </source>
</evidence>
<keyword evidence="4 11" id="KW-0488">Methylation</keyword>
<comment type="similarity">
    <text evidence="9 10">Belongs to the ComGC family.</text>
</comment>
<comment type="subunit">
    <text evidence="10">Homodimer.</text>
</comment>
<dbReference type="PANTHER" id="PTHR30093:SF2">
    <property type="entry name" value="TYPE II SECRETION SYSTEM PROTEIN H"/>
    <property type="match status" value="1"/>
</dbReference>
<dbReference type="InterPro" id="IPR012902">
    <property type="entry name" value="N_methyl_site"/>
</dbReference>
<dbReference type="PROSITE" id="PS00409">
    <property type="entry name" value="PROKAR_NTER_METHYL"/>
    <property type="match status" value="1"/>
</dbReference>
<comment type="function">
    <text evidence="10">Required for transformation and DNA binding.</text>
</comment>
<comment type="caution">
    <text evidence="12">The sequence shown here is derived from an EMBL/GenBank/DDBJ whole genome shotgun (WGS) entry which is preliminary data.</text>
</comment>
<dbReference type="SUPFAM" id="SSF54523">
    <property type="entry name" value="Pili subunits"/>
    <property type="match status" value="1"/>
</dbReference>
<dbReference type="GO" id="GO:0030420">
    <property type="term" value="P:establishment of competence for transformation"/>
    <property type="evidence" value="ECO:0007669"/>
    <property type="project" value="UniProtKB-UniRule"/>
</dbReference>
<dbReference type="NCBIfam" id="TIGR02532">
    <property type="entry name" value="IV_pilin_GFxxxE"/>
    <property type="match status" value="1"/>
</dbReference>
<evidence type="ECO:0000256" key="4">
    <source>
        <dbReference type="ARBA" id="ARBA00022481"/>
    </source>
</evidence>
<dbReference type="GO" id="GO:0005886">
    <property type="term" value="C:plasma membrane"/>
    <property type="evidence" value="ECO:0007669"/>
    <property type="project" value="UniProtKB-SubCell"/>
</dbReference>
<keyword evidence="5 10" id="KW-0812">Transmembrane</keyword>
<comment type="subcellular location">
    <subcellularLocation>
        <location evidence="1">Cell membrane</location>
        <topology evidence="1">Single-pass membrane protein</topology>
    </subcellularLocation>
    <subcellularLocation>
        <location evidence="2">Cell surface</location>
    </subcellularLocation>
</comment>
<feature type="chain" id="PRO_5035538574" description="ComG operon protein 3" evidence="11">
    <location>
        <begin position="12"/>
        <end position="104"/>
    </location>
</feature>
<feature type="propeptide" id="PRO_5035538573" evidence="11">
    <location>
        <begin position="1"/>
        <end position="11"/>
    </location>
</feature>
<evidence type="ECO:0000256" key="1">
    <source>
        <dbReference type="ARBA" id="ARBA00004162"/>
    </source>
</evidence>
<accession>A0A268P4F1</accession>
<keyword evidence="6 10" id="KW-1133">Transmembrane helix</keyword>
<keyword evidence="10" id="KW-0813">Transport</keyword>
<evidence type="ECO:0000256" key="11">
    <source>
        <dbReference type="PIRSR" id="PIRSR029928-50"/>
    </source>
</evidence>
<evidence type="ECO:0000256" key="9">
    <source>
        <dbReference type="ARBA" id="ARBA00043982"/>
    </source>
</evidence>
<dbReference type="InterPro" id="IPR045584">
    <property type="entry name" value="Pilin-like"/>
</dbReference>
<name>A0A268P4F1_SHOCL</name>
<dbReference type="InterPro" id="IPR016940">
    <property type="entry name" value="ComGC"/>
</dbReference>
<feature type="transmembrane region" description="Helical" evidence="10">
    <location>
        <begin position="12"/>
        <end position="32"/>
    </location>
</feature>
<organism evidence="12 13">
    <name type="scientific">Shouchella clausii</name>
    <name type="common">Alkalihalobacillus clausii</name>
    <dbReference type="NCBI Taxonomy" id="79880"/>
    <lineage>
        <taxon>Bacteria</taxon>
        <taxon>Bacillati</taxon>
        <taxon>Bacillota</taxon>
        <taxon>Bacilli</taxon>
        <taxon>Bacillales</taxon>
        <taxon>Bacillaceae</taxon>
        <taxon>Shouchella</taxon>
    </lineage>
</organism>
<proteinExistence type="inferred from homology"/>
<reference evidence="12 13" key="1">
    <citation type="submission" date="2017-07" db="EMBL/GenBank/DDBJ databases">
        <title>Isolation and whole genome analysis of endospore-forming bacteria from heroin.</title>
        <authorList>
            <person name="Kalinowski J."/>
            <person name="Ahrens B."/>
            <person name="Al-Dilaimi A."/>
            <person name="Winkler A."/>
            <person name="Wibberg D."/>
            <person name="Schleenbecker U."/>
            <person name="Ruckert C."/>
            <person name="Wolfel R."/>
            <person name="Grass G."/>
        </authorList>
    </citation>
    <scope>NUCLEOTIDE SEQUENCE [LARGE SCALE GENOMIC DNA]</scope>
    <source>
        <strain evidence="12 13">7539</strain>
    </source>
</reference>
<feature type="modified residue" description="N-methylphenylalanine" evidence="11">
    <location>
        <position position="12"/>
    </location>
</feature>
<evidence type="ECO:0000313" key="12">
    <source>
        <dbReference type="EMBL" id="PAE90399.1"/>
    </source>
</evidence>
<dbReference type="RefSeq" id="WP_011247348.1">
    <property type="nucleotide sequence ID" value="NZ_BOQQ01000002.1"/>
</dbReference>
<dbReference type="AlphaFoldDB" id="A0A268P4F1"/>
<protein>
    <recommendedName>
        <fullName evidence="10">ComG operon protein 3</fullName>
    </recommendedName>
</protein>
<evidence type="ECO:0000256" key="10">
    <source>
        <dbReference type="PIRNR" id="PIRNR029928"/>
    </source>
</evidence>
<dbReference type="PIRSF" id="PIRSF029928">
    <property type="entry name" value="Late_competence_ComGC"/>
    <property type="match status" value="1"/>
</dbReference>
<evidence type="ECO:0000256" key="7">
    <source>
        <dbReference type="ARBA" id="ARBA00023136"/>
    </source>
</evidence>
<dbReference type="OMA" id="SCEANIR"/>
<gene>
    <name evidence="12" type="ORF">CHH72_05320</name>
</gene>
<sequence>MRIKRLKDEKGFTLIEMLVVLMIISVLLLIALPNMTKNTDLAGDKSCDATRKLVQTQVSAYEVEHGQLPRSLDTLVQEGYVDQVTCASGKTLRLDGKNVIIVSG</sequence>
<dbReference type="Pfam" id="PF07963">
    <property type="entry name" value="N_methyl"/>
    <property type="match status" value="1"/>
</dbReference>
<dbReference type="Gene3D" id="3.30.700.10">
    <property type="entry name" value="Glycoprotein, Type 4 Pilin"/>
    <property type="match status" value="1"/>
</dbReference>
<evidence type="ECO:0000256" key="8">
    <source>
        <dbReference type="ARBA" id="ARBA00023287"/>
    </source>
</evidence>
<evidence type="ECO:0000313" key="13">
    <source>
        <dbReference type="Proteomes" id="UP000216207"/>
    </source>
</evidence>
<evidence type="ECO:0000256" key="5">
    <source>
        <dbReference type="ARBA" id="ARBA00022692"/>
    </source>
</evidence>
<keyword evidence="7 10" id="KW-0472">Membrane</keyword>
<dbReference type="Proteomes" id="UP000216207">
    <property type="component" value="Unassembled WGS sequence"/>
</dbReference>
<evidence type="ECO:0000256" key="3">
    <source>
        <dbReference type="ARBA" id="ARBA00022475"/>
    </source>
</evidence>